<dbReference type="InterPro" id="IPR003593">
    <property type="entry name" value="AAA+_ATPase"/>
</dbReference>
<comment type="similarity">
    <text evidence="1">Belongs to the GSP E family.</text>
</comment>
<evidence type="ECO:0000256" key="1">
    <source>
        <dbReference type="ARBA" id="ARBA00006611"/>
    </source>
</evidence>
<dbReference type="Gene3D" id="3.30.300.160">
    <property type="entry name" value="Type II secretion system, protein E, N-terminal domain"/>
    <property type="match status" value="1"/>
</dbReference>
<dbReference type="InterPro" id="IPR027417">
    <property type="entry name" value="P-loop_NTPase"/>
</dbReference>
<dbReference type="PANTHER" id="PTHR30258:SF1">
    <property type="entry name" value="PROTEIN TRANSPORT PROTEIN HOFB HOMOLOG"/>
    <property type="match status" value="1"/>
</dbReference>
<keyword evidence="3" id="KW-0067">ATP-binding</keyword>
<proteinExistence type="inferred from homology"/>
<dbReference type="SMART" id="SM00382">
    <property type="entry name" value="AAA"/>
    <property type="match status" value="1"/>
</dbReference>
<accession>A0A1F8CS43</accession>
<dbReference type="Pfam" id="PF00437">
    <property type="entry name" value="T2SSE"/>
    <property type="match status" value="1"/>
</dbReference>
<dbReference type="GO" id="GO:0016887">
    <property type="term" value="F:ATP hydrolysis activity"/>
    <property type="evidence" value="ECO:0007669"/>
    <property type="project" value="TreeGrafter"/>
</dbReference>
<dbReference type="GO" id="GO:0005524">
    <property type="term" value="F:ATP binding"/>
    <property type="evidence" value="ECO:0007669"/>
    <property type="project" value="UniProtKB-KW"/>
</dbReference>
<dbReference type="GO" id="GO:0005886">
    <property type="term" value="C:plasma membrane"/>
    <property type="evidence" value="ECO:0007669"/>
    <property type="project" value="TreeGrafter"/>
</dbReference>
<dbReference type="Pfam" id="PF05157">
    <property type="entry name" value="MshEN"/>
    <property type="match status" value="1"/>
</dbReference>
<dbReference type="InterPro" id="IPR001482">
    <property type="entry name" value="T2SS/T4SS_dom"/>
</dbReference>
<evidence type="ECO:0000313" key="5">
    <source>
        <dbReference type="EMBL" id="OGM78906.1"/>
    </source>
</evidence>
<dbReference type="FunFam" id="3.40.50.300:FF:000398">
    <property type="entry name" value="Type IV pilus assembly ATPase PilB"/>
    <property type="match status" value="1"/>
</dbReference>
<name>A0A1F8CS43_9BACT</name>
<dbReference type="SUPFAM" id="SSF52540">
    <property type="entry name" value="P-loop containing nucleoside triphosphate hydrolases"/>
    <property type="match status" value="1"/>
</dbReference>
<dbReference type="CDD" id="cd01129">
    <property type="entry name" value="PulE-GspE-like"/>
    <property type="match status" value="1"/>
</dbReference>
<keyword evidence="2" id="KW-0547">Nucleotide-binding</keyword>
<dbReference type="InterPro" id="IPR037257">
    <property type="entry name" value="T2SS_E_N_sf"/>
</dbReference>
<dbReference type="Proteomes" id="UP000178999">
    <property type="component" value="Unassembled WGS sequence"/>
</dbReference>
<gene>
    <name evidence="5" type="ORF">A2382_03365</name>
</gene>
<evidence type="ECO:0000256" key="3">
    <source>
        <dbReference type="ARBA" id="ARBA00022840"/>
    </source>
</evidence>
<evidence type="ECO:0000256" key="2">
    <source>
        <dbReference type="ARBA" id="ARBA00022741"/>
    </source>
</evidence>
<dbReference type="PROSITE" id="PS00662">
    <property type="entry name" value="T2SP_E"/>
    <property type="match status" value="1"/>
</dbReference>
<dbReference type="PANTHER" id="PTHR30258">
    <property type="entry name" value="TYPE II SECRETION SYSTEM PROTEIN GSPE-RELATED"/>
    <property type="match status" value="1"/>
</dbReference>
<sequence>MSAYQNKDLFSALSELHIMDDGLLQDCLEAVEEKKVLLGDVLLERDLISEDHLGRIVGDLISFPYINLSEVVISDATLRILPERVARAQKMICFKVDGERLHVAMVDPGNKEILATLSKKSELQVVPYFTLYSSLNRGLSLYVKNVEIAFDEIIAESVREAKGNKNAEPPIIKIVDTVVEYAYRNGASDIHIEPLEETTLVRFRIDGVLSDIVHLPRELVGQIVTRVKVMANLRTDEHQKAQDGKIVFNTELEKLDIRVSIAPITKGEKIVMRLLSERSRHFSLHDLGLRDEDLQKVISAYHFPHGMILSTGPTGSGKTTTLYAILKLINKREVNIMTIEDPVEYQIDNVNQIQVNQKTELTFAKGLRSIVRQDPDVILVGEIRDEETAGIAVNSAMTGHLVLSTLHTNDAATSFPRLIDMGVEPYLIASTINVVVAQRLVRKICPKCRVSQEVSYTNLDPEVRKYLKKSAKVRLYKGKGCEICRHTGYTGRIGIFEVMVMNEKLNQAILAKKNVDELSQIARQTGMRTMFEDGIIKVTEGITTVEELLRVTMD</sequence>
<dbReference type="SUPFAM" id="SSF160246">
    <property type="entry name" value="EspE N-terminal domain-like"/>
    <property type="match status" value="1"/>
</dbReference>
<dbReference type="STRING" id="1802538.A2382_03365"/>
<organism evidence="5 6">
    <name type="scientific">Candidatus Woesebacteria bacterium RIFOXYB1_FULL_38_16</name>
    <dbReference type="NCBI Taxonomy" id="1802538"/>
    <lineage>
        <taxon>Bacteria</taxon>
        <taxon>Candidatus Woeseibacteriota</taxon>
    </lineage>
</organism>
<dbReference type="Gene3D" id="3.30.450.90">
    <property type="match status" value="1"/>
</dbReference>
<evidence type="ECO:0000259" key="4">
    <source>
        <dbReference type="PROSITE" id="PS00662"/>
    </source>
</evidence>
<dbReference type="EMBL" id="MGHY01000025">
    <property type="protein sequence ID" value="OGM78906.1"/>
    <property type="molecule type" value="Genomic_DNA"/>
</dbReference>
<dbReference type="Gene3D" id="3.40.50.300">
    <property type="entry name" value="P-loop containing nucleotide triphosphate hydrolases"/>
    <property type="match status" value="1"/>
</dbReference>
<protein>
    <recommendedName>
        <fullName evidence="4">Bacterial type II secretion system protein E domain-containing protein</fullName>
    </recommendedName>
</protein>
<comment type="caution">
    <text evidence="5">The sequence shown here is derived from an EMBL/GenBank/DDBJ whole genome shotgun (WGS) entry which is preliminary data.</text>
</comment>
<dbReference type="InterPro" id="IPR007831">
    <property type="entry name" value="T2SS_GspE_N"/>
</dbReference>
<dbReference type="AlphaFoldDB" id="A0A1F8CS43"/>
<reference evidence="5 6" key="1">
    <citation type="journal article" date="2016" name="Nat. Commun.">
        <title>Thousands of microbial genomes shed light on interconnected biogeochemical processes in an aquifer system.</title>
        <authorList>
            <person name="Anantharaman K."/>
            <person name="Brown C.T."/>
            <person name="Hug L.A."/>
            <person name="Sharon I."/>
            <person name="Castelle C.J."/>
            <person name="Probst A.J."/>
            <person name="Thomas B.C."/>
            <person name="Singh A."/>
            <person name="Wilkins M.J."/>
            <person name="Karaoz U."/>
            <person name="Brodie E.L."/>
            <person name="Williams K.H."/>
            <person name="Hubbard S.S."/>
            <person name="Banfield J.F."/>
        </authorList>
    </citation>
    <scope>NUCLEOTIDE SEQUENCE [LARGE SCALE GENOMIC DNA]</scope>
</reference>
<feature type="domain" description="Bacterial type II secretion system protein E" evidence="4">
    <location>
        <begin position="371"/>
        <end position="385"/>
    </location>
</feature>
<evidence type="ECO:0000313" key="6">
    <source>
        <dbReference type="Proteomes" id="UP000178999"/>
    </source>
</evidence>